<sequence length="169" mass="19100">MEQHDRYAIYEVLLRYARGVDRRDEAVLRSAYHPDGIDHHTGFTGTIDQFVPWVWDLLCSVDGSMHIIGNHWAELAGDVAVVETYGTSNHWGLPADDPSVNFSTGFRYVDHMTKVGGRWAIAERWAIREWTRSDVGLLIPKEGKGPSPARGPDDIVYRLKRKVLGPSTK</sequence>
<dbReference type="EMBL" id="BJUU01000004">
    <property type="protein sequence ID" value="GEK79642.1"/>
    <property type="molecule type" value="Genomic_DNA"/>
</dbReference>
<comment type="caution">
    <text evidence="2">The sequence shown here is derived from an EMBL/GenBank/DDBJ whole genome shotgun (WGS) entry which is preliminary data.</text>
</comment>
<dbReference type="Gene3D" id="3.10.450.50">
    <property type="match status" value="1"/>
</dbReference>
<dbReference type="InterPro" id="IPR032710">
    <property type="entry name" value="NTF2-like_dom_sf"/>
</dbReference>
<dbReference type="InterPro" id="IPR037401">
    <property type="entry name" value="SnoaL-like"/>
</dbReference>
<evidence type="ECO:0000313" key="3">
    <source>
        <dbReference type="Proteomes" id="UP000321749"/>
    </source>
</evidence>
<evidence type="ECO:0000259" key="1">
    <source>
        <dbReference type="Pfam" id="PF13577"/>
    </source>
</evidence>
<reference evidence="2 3" key="1">
    <citation type="submission" date="2019-07" db="EMBL/GenBank/DDBJ databases">
        <title>Whole genome shotgun sequence of Agrococcus baldri NBRC 103055.</title>
        <authorList>
            <person name="Hosoyama A."/>
            <person name="Uohara A."/>
            <person name="Ohji S."/>
            <person name="Ichikawa N."/>
        </authorList>
    </citation>
    <scope>NUCLEOTIDE SEQUENCE [LARGE SCALE GENOMIC DNA]</scope>
    <source>
        <strain evidence="2 3">NBRC 103055</strain>
    </source>
</reference>
<protein>
    <recommendedName>
        <fullName evidence="1">SnoaL-like domain-containing protein</fullName>
    </recommendedName>
</protein>
<gene>
    <name evidence="2" type="ORF">ABA31_09930</name>
</gene>
<dbReference type="AlphaFoldDB" id="A0AA87RBH5"/>
<dbReference type="RefSeq" id="WP_186808128.1">
    <property type="nucleotide sequence ID" value="NZ_BJUU01000004.1"/>
</dbReference>
<proteinExistence type="predicted"/>
<name>A0AA87RBH5_9MICO</name>
<dbReference type="SUPFAM" id="SSF54427">
    <property type="entry name" value="NTF2-like"/>
    <property type="match status" value="1"/>
</dbReference>
<organism evidence="2 3">
    <name type="scientific">Agrococcus baldri</name>
    <dbReference type="NCBI Taxonomy" id="153730"/>
    <lineage>
        <taxon>Bacteria</taxon>
        <taxon>Bacillati</taxon>
        <taxon>Actinomycetota</taxon>
        <taxon>Actinomycetes</taxon>
        <taxon>Micrococcales</taxon>
        <taxon>Microbacteriaceae</taxon>
        <taxon>Agrococcus</taxon>
    </lineage>
</organism>
<dbReference type="Proteomes" id="UP000321749">
    <property type="component" value="Unassembled WGS sequence"/>
</dbReference>
<feature type="domain" description="SnoaL-like" evidence="1">
    <location>
        <begin position="4"/>
        <end position="124"/>
    </location>
</feature>
<accession>A0AA87RBH5</accession>
<dbReference type="Pfam" id="PF13577">
    <property type="entry name" value="SnoaL_4"/>
    <property type="match status" value="1"/>
</dbReference>
<keyword evidence="3" id="KW-1185">Reference proteome</keyword>
<evidence type="ECO:0000313" key="2">
    <source>
        <dbReference type="EMBL" id="GEK79642.1"/>
    </source>
</evidence>